<sequence length="222" mass="24824">MPSGTMHHFCAGTLISSQDVITAAQCLDGKKAINLRVILGSVDLNFDGHYYVNYWVTYKNWAIKKNIVVDTDKHEIAIIRLSREVNSQIKPAVISFLSHSEYVGKVAELAGWGISNDNEMPTTMETVKVEVLSNAECETRSERLGAPKCRFPARYLFTAANPYAQLSSGDSGGPLLLNKQLIGVNHGTCLIPEQIFHSEKINLHFGVMYYQHFITNILTEYK</sequence>
<evidence type="ECO:0000256" key="5">
    <source>
        <dbReference type="ARBA" id="ARBA00023157"/>
    </source>
</evidence>
<keyword evidence="5" id="KW-1015">Disulfide bond</keyword>
<dbReference type="InterPro" id="IPR001254">
    <property type="entry name" value="Trypsin_dom"/>
</dbReference>
<keyword evidence="2" id="KW-0645">Protease</keyword>
<comment type="similarity">
    <text evidence="1">Belongs to the peptidase S1 family.</text>
</comment>
<feature type="domain" description="Peptidase S1" evidence="6">
    <location>
        <begin position="1"/>
        <end position="219"/>
    </location>
</feature>
<dbReference type="PANTHER" id="PTHR24276">
    <property type="entry name" value="POLYSERASE-RELATED"/>
    <property type="match status" value="1"/>
</dbReference>
<dbReference type="InterPro" id="IPR001314">
    <property type="entry name" value="Peptidase_S1A"/>
</dbReference>
<dbReference type="Gene3D" id="2.40.10.10">
    <property type="entry name" value="Trypsin-like serine proteases"/>
    <property type="match status" value="1"/>
</dbReference>
<dbReference type="GO" id="GO:0004252">
    <property type="term" value="F:serine-type endopeptidase activity"/>
    <property type="evidence" value="ECO:0007669"/>
    <property type="project" value="InterPro"/>
</dbReference>
<dbReference type="RefSeq" id="XP_011501471.1">
    <property type="nucleotide sequence ID" value="XM_011503169.1"/>
</dbReference>
<evidence type="ECO:0000313" key="8">
    <source>
        <dbReference type="RefSeq" id="XP_011501471.1"/>
    </source>
</evidence>
<dbReference type="InterPro" id="IPR050430">
    <property type="entry name" value="Peptidase_S1"/>
</dbReference>
<dbReference type="Pfam" id="PF00089">
    <property type="entry name" value="Trypsin"/>
    <property type="match status" value="1"/>
</dbReference>
<dbReference type="InterPro" id="IPR009003">
    <property type="entry name" value="Peptidase_S1_PA"/>
</dbReference>
<dbReference type="KEGG" id="csol:105365083"/>
<keyword evidence="7" id="KW-1185">Reference proteome</keyword>
<protein>
    <submittedName>
        <fullName evidence="8">Trypsin-like</fullName>
    </submittedName>
</protein>
<proteinExistence type="inferred from homology"/>
<keyword evidence="4" id="KW-0720">Serine protease</keyword>
<dbReference type="Proteomes" id="UP000695007">
    <property type="component" value="Unplaced"/>
</dbReference>
<organism evidence="7 8">
    <name type="scientific">Ceratosolen solmsi marchali</name>
    <dbReference type="NCBI Taxonomy" id="326594"/>
    <lineage>
        <taxon>Eukaryota</taxon>
        <taxon>Metazoa</taxon>
        <taxon>Ecdysozoa</taxon>
        <taxon>Arthropoda</taxon>
        <taxon>Hexapoda</taxon>
        <taxon>Insecta</taxon>
        <taxon>Pterygota</taxon>
        <taxon>Neoptera</taxon>
        <taxon>Endopterygota</taxon>
        <taxon>Hymenoptera</taxon>
        <taxon>Apocrita</taxon>
        <taxon>Proctotrupomorpha</taxon>
        <taxon>Chalcidoidea</taxon>
        <taxon>Agaonidae</taxon>
        <taxon>Agaoninae</taxon>
        <taxon>Ceratosolen</taxon>
    </lineage>
</organism>
<dbReference type="SUPFAM" id="SSF50494">
    <property type="entry name" value="Trypsin-like serine proteases"/>
    <property type="match status" value="1"/>
</dbReference>
<dbReference type="PANTHER" id="PTHR24276:SF91">
    <property type="entry name" value="AT26814P-RELATED"/>
    <property type="match status" value="1"/>
</dbReference>
<dbReference type="GeneID" id="105365083"/>
<evidence type="ECO:0000313" key="7">
    <source>
        <dbReference type="Proteomes" id="UP000695007"/>
    </source>
</evidence>
<evidence type="ECO:0000256" key="4">
    <source>
        <dbReference type="ARBA" id="ARBA00022825"/>
    </source>
</evidence>
<evidence type="ECO:0000259" key="6">
    <source>
        <dbReference type="PROSITE" id="PS50240"/>
    </source>
</evidence>
<reference evidence="8" key="1">
    <citation type="submission" date="2025-08" db="UniProtKB">
        <authorList>
            <consortium name="RefSeq"/>
        </authorList>
    </citation>
    <scope>IDENTIFICATION</scope>
</reference>
<evidence type="ECO:0000256" key="3">
    <source>
        <dbReference type="ARBA" id="ARBA00022801"/>
    </source>
</evidence>
<dbReference type="SMART" id="SM00020">
    <property type="entry name" value="Tryp_SPc"/>
    <property type="match status" value="1"/>
</dbReference>
<dbReference type="AlphaFoldDB" id="A0AAJ6YNV1"/>
<accession>A0AAJ6YNV1</accession>
<gene>
    <name evidence="8" type="primary">LOC105365083</name>
</gene>
<dbReference type="GO" id="GO:0006508">
    <property type="term" value="P:proteolysis"/>
    <property type="evidence" value="ECO:0007669"/>
    <property type="project" value="UniProtKB-KW"/>
</dbReference>
<evidence type="ECO:0000256" key="2">
    <source>
        <dbReference type="ARBA" id="ARBA00022670"/>
    </source>
</evidence>
<keyword evidence="3" id="KW-0378">Hydrolase</keyword>
<name>A0AAJ6YNV1_9HYME</name>
<dbReference type="InterPro" id="IPR043504">
    <property type="entry name" value="Peptidase_S1_PA_chymotrypsin"/>
</dbReference>
<dbReference type="PRINTS" id="PR00722">
    <property type="entry name" value="CHYMOTRYPSIN"/>
</dbReference>
<dbReference type="PROSITE" id="PS50240">
    <property type="entry name" value="TRYPSIN_DOM"/>
    <property type="match status" value="1"/>
</dbReference>
<evidence type="ECO:0000256" key="1">
    <source>
        <dbReference type="ARBA" id="ARBA00007664"/>
    </source>
</evidence>